<protein>
    <recommendedName>
        <fullName evidence="2">Bacteriophage Mu GpT domain-containing protein</fullName>
    </recommendedName>
</protein>
<dbReference type="EMBL" id="UINC01047242">
    <property type="protein sequence ID" value="SVB56269.1"/>
    <property type="molecule type" value="Genomic_DNA"/>
</dbReference>
<reference evidence="1" key="1">
    <citation type="submission" date="2018-05" db="EMBL/GenBank/DDBJ databases">
        <authorList>
            <person name="Lanie J.A."/>
            <person name="Ng W.-L."/>
            <person name="Kazmierczak K.M."/>
            <person name="Andrzejewski T.M."/>
            <person name="Davidsen T.M."/>
            <person name="Wayne K.J."/>
            <person name="Tettelin H."/>
            <person name="Glass J.I."/>
            <person name="Rusch D."/>
            <person name="Podicherti R."/>
            <person name="Tsui H.-C.T."/>
            <person name="Winkler M.E."/>
        </authorList>
    </citation>
    <scope>NUCLEOTIDE SEQUENCE</scope>
</reference>
<feature type="non-terminal residue" evidence="1">
    <location>
        <position position="361"/>
    </location>
</feature>
<evidence type="ECO:0000313" key="1">
    <source>
        <dbReference type="EMBL" id="SVB56269.1"/>
    </source>
</evidence>
<dbReference type="AlphaFoldDB" id="A0A382F0R4"/>
<name>A0A382F0R4_9ZZZZ</name>
<accession>A0A382F0R4</accession>
<proteinExistence type="predicted"/>
<organism evidence="1">
    <name type="scientific">marine metagenome</name>
    <dbReference type="NCBI Taxonomy" id="408172"/>
    <lineage>
        <taxon>unclassified sequences</taxon>
        <taxon>metagenomes</taxon>
        <taxon>ecological metagenomes</taxon>
    </lineage>
</organism>
<evidence type="ECO:0008006" key="2">
    <source>
        <dbReference type="Google" id="ProtNLM"/>
    </source>
</evidence>
<gene>
    <name evidence="1" type="ORF">METZ01_LOCUS209123</name>
</gene>
<sequence length="361" mass="38751">MKLKFKNTPEQVELIKAMGSKRPETSREATEAFAAFIGPVIQQVLLQADTASAIYSNVEFDEDDNPSYPLDLFYEQRNADNYVTTWSQNMAGGLPSSQVAGAQELKIQTYRLDSAVSFLKKYARRGRLDVVSKAVERMAQEILVKQERNAWAVVLKALSEGTAATASTKGSHVVNQVGSTALFNLDILNAMITKAKRMNSSFASGSPATPYSEGVTDLYVSPEVKQDVRAMSYSPIGNNADASLPEDIKSGAYKAAGIASIFGINIIDMLELGVGQKYNTLYETFSDAAGVAGGTTAAGAGDYSAFNDGSSHEVCIGVDASRDALIRPVARNSETGSTFTALPDDQYSQRADKTGFYGSVE</sequence>